<gene>
    <name evidence="9" type="ORF">DB88DRAFT_489460</name>
</gene>
<dbReference type="PANTHER" id="PTHR11002">
    <property type="entry name" value="CARBONIC ANHYDRASE"/>
    <property type="match status" value="1"/>
</dbReference>
<accession>A0AAD9FQ82</accession>
<dbReference type="GO" id="GO:0034599">
    <property type="term" value="P:cellular response to oxidative stress"/>
    <property type="evidence" value="ECO:0007669"/>
    <property type="project" value="TreeGrafter"/>
</dbReference>
<organism evidence="9 10">
    <name type="scientific">Papiliotrema laurentii</name>
    <name type="common">Cryptococcus laurentii</name>
    <dbReference type="NCBI Taxonomy" id="5418"/>
    <lineage>
        <taxon>Eukaryota</taxon>
        <taxon>Fungi</taxon>
        <taxon>Dikarya</taxon>
        <taxon>Basidiomycota</taxon>
        <taxon>Agaricomycotina</taxon>
        <taxon>Tremellomycetes</taxon>
        <taxon>Tremellales</taxon>
        <taxon>Rhynchogastremaceae</taxon>
        <taxon>Papiliotrema</taxon>
    </lineage>
</organism>
<feature type="binding site" evidence="7">
    <location>
        <position position="54"/>
    </location>
    <ligand>
        <name>Zn(2+)</name>
        <dbReference type="ChEBI" id="CHEBI:29105"/>
    </ligand>
</feature>
<keyword evidence="3 7" id="KW-0479">Metal-binding</keyword>
<dbReference type="SMART" id="SM00947">
    <property type="entry name" value="Pro_CA"/>
    <property type="match status" value="1"/>
</dbReference>
<comment type="similarity">
    <text evidence="1 8">Belongs to the beta-class carbonic anhydrase family.</text>
</comment>
<dbReference type="AlphaFoldDB" id="A0AAD9FQ82"/>
<dbReference type="Pfam" id="PF00484">
    <property type="entry name" value="Pro_CA"/>
    <property type="match status" value="1"/>
</dbReference>
<feature type="binding site" evidence="7">
    <location>
        <position position="113"/>
    </location>
    <ligand>
        <name>Zn(2+)</name>
        <dbReference type="ChEBI" id="CHEBI:29105"/>
    </ligand>
</feature>
<dbReference type="GO" id="GO:0071244">
    <property type="term" value="P:cellular response to carbon dioxide"/>
    <property type="evidence" value="ECO:0007669"/>
    <property type="project" value="TreeGrafter"/>
</dbReference>
<dbReference type="Gene3D" id="3.40.1050.10">
    <property type="entry name" value="Carbonic anhydrase"/>
    <property type="match status" value="1"/>
</dbReference>
<evidence type="ECO:0000313" key="9">
    <source>
        <dbReference type="EMBL" id="KAK1924208.1"/>
    </source>
</evidence>
<comment type="cofactor">
    <cofactor evidence="7">
        <name>Zn(2+)</name>
        <dbReference type="ChEBI" id="CHEBI:29105"/>
    </cofactor>
    <text evidence="7">Binds 1 zinc ion per subunit.</text>
</comment>
<comment type="caution">
    <text evidence="9">The sequence shown here is derived from an EMBL/GenBank/DDBJ whole genome shotgun (WGS) entry which is preliminary data.</text>
</comment>
<sequence>MTTSSSSSAAEAFPEINALLEHNKQWAKGVAEKDPKFFPKSTKGQAPEFLWIGCADSRVPESVIMSCNPGEVFVHRNIANQYQLEDDSANSLLDYGVMTVGVKHVMVVGHSACGGCIAAYHAPAPTPAEPPHNALTRFLDPLVKLRHSLPEGSSVDDLIEANVKLSVANLAKSEIMKSAWAQAKAGEKKEVFIHGWVYDLGTGTLRDLGISQGPNGPL</sequence>
<keyword evidence="5 8" id="KW-0456">Lyase</keyword>
<name>A0AAD9FQ82_PAPLA</name>
<dbReference type="GO" id="GO:0004089">
    <property type="term" value="F:carbonate dehydratase activity"/>
    <property type="evidence" value="ECO:0007669"/>
    <property type="project" value="UniProtKB-UniRule"/>
</dbReference>
<evidence type="ECO:0000256" key="2">
    <source>
        <dbReference type="ARBA" id="ARBA00012925"/>
    </source>
</evidence>
<evidence type="ECO:0000313" key="10">
    <source>
        <dbReference type="Proteomes" id="UP001182556"/>
    </source>
</evidence>
<dbReference type="EMBL" id="JAODAN010000005">
    <property type="protein sequence ID" value="KAK1924208.1"/>
    <property type="molecule type" value="Genomic_DNA"/>
</dbReference>
<dbReference type="Proteomes" id="UP001182556">
    <property type="component" value="Unassembled WGS sequence"/>
</dbReference>
<evidence type="ECO:0000256" key="6">
    <source>
        <dbReference type="ARBA" id="ARBA00048348"/>
    </source>
</evidence>
<evidence type="ECO:0000256" key="8">
    <source>
        <dbReference type="RuleBase" id="RU003956"/>
    </source>
</evidence>
<dbReference type="EC" id="4.2.1.1" evidence="2 8"/>
<dbReference type="SUPFAM" id="SSF53056">
    <property type="entry name" value="beta-carbonic anhydrase, cab"/>
    <property type="match status" value="1"/>
</dbReference>
<evidence type="ECO:0000256" key="5">
    <source>
        <dbReference type="ARBA" id="ARBA00023239"/>
    </source>
</evidence>
<evidence type="ECO:0000256" key="1">
    <source>
        <dbReference type="ARBA" id="ARBA00006217"/>
    </source>
</evidence>
<feature type="binding site" evidence="7">
    <location>
        <position position="56"/>
    </location>
    <ligand>
        <name>Zn(2+)</name>
        <dbReference type="ChEBI" id="CHEBI:29105"/>
    </ligand>
</feature>
<dbReference type="PANTHER" id="PTHR11002:SF76">
    <property type="entry name" value="CARBONIC ANHYDRASE"/>
    <property type="match status" value="1"/>
</dbReference>
<evidence type="ECO:0000256" key="7">
    <source>
        <dbReference type="PIRSR" id="PIRSR601765-1"/>
    </source>
</evidence>
<dbReference type="InterPro" id="IPR036874">
    <property type="entry name" value="Carbonic_anhydrase_sf"/>
</dbReference>
<reference evidence="9" key="1">
    <citation type="submission" date="2023-02" db="EMBL/GenBank/DDBJ databases">
        <title>Identification and recombinant expression of a fungal hydrolase from Papiliotrema laurentii that hydrolyzes apple cutin and clears colloidal polyester polyurethane.</title>
        <authorList>
            <consortium name="DOE Joint Genome Institute"/>
            <person name="Roman V.A."/>
            <person name="Bojanowski C."/>
            <person name="Crable B.R."/>
            <person name="Wagner D.N."/>
            <person name="Hung C.S."/>
            <person name="Nadeau L.J."/>
            <person name="Schratz L."/>
            <person name="Haridas S."/>
            <person name="Pangilinan J."/>
            <person name="Lipzen A."/>
            <person name="Na H."/>
            <person name="Yan M."/>
            <person name="Ng V."/>
            <person name="Grigoriev I.V."/>
            <person name="Spatafora J.W."/>
            <person name="Barlow D."/>
            <person name="Biffinger J."/>
            <person name="Kelley-Loughnane N."/>
            <person name="Varaljay V.A."/>
            <person name="Crookes-Goodson W.J."/>
        </authorList>
    </citation>
    <scope>NUCLEOTIDE SEQUENCE</scope>
    <source>
        <strain evidence="9">5307AH</strain>
    </source>
</reference>
<comment type="catalytic activity">
    <reaction evidence="6 8">
        <text>hydrogencarbonate + H(+) = CO2 + H2O</text>
        <dbReference type="Rhea" id="RHEA:10748"/>
        <dbReference type="ChEBI" id="CHEBI:15377"/>
        <dbReference type="ChEBI" id="CHEBI:15378"/>
        <dbReference type="ChEBI" id="CHEBI:16526"/>
        <dbReference type="ChEBI" id="CHEBI:17544"/>
        <dbReference type="EC" id="4.2.1.1"/>
    </reaction>
</comment>
<feature type="binding site" evidence="7">
    <location>
        <position position="110"/>
    </location>
    <ligand>
        <name>Zn(2+)</name>
        <dbReference type="ChEBI" id="CHEBI:29105"/>
    </ligand>
</feature>
<comment type="function">
    <text evidence="8">Reversible hydration of carbon dioxide.</text>
</comment>
<dbReference type="GO" id="GO:0008270">
    <property type="term" value="F:zinc ion binding"/>
    <property type="evidence" value="ECO:0007669"/>
    <property type="project" value="UniProtKB-UniRule"/>
</dbReference>
<keyword evidence="10" id="KW-1185">Reference proteome</keyword>
<dbReference type="InterPro" id="IPR001765">
    <property type="entry name" value="Carbonic_anhydrase"/>
</dbReference>
<protein>
    <recommendedName>
        <fullName evidence="2 8">Carbonic anhydrase</fullName>
        <ecNumber evidence="2 8">4.2.1.1</ecNumber>
    </recommendedName>
    <alternativeName>
        <fullName evidence="8">Carbonate dehydratase</fullName>
    </alternativeName>
</protein>
<keyword evidence="4 7" id="KW-0862">Zinc</keyword>
<evidence type="ECO:0000256" key="4">
    <source>
        <dbReference type="ARBA" id="ARBA00022833"/>
    </source>
</evidence>
<evidence type="ECO:0000256" key="3">
    <source>
        <dbReference type="ARBA" id="ARBA00022723"/>
    </source>
</evidence>
<proteinExistence type="inferred from homology"/>
<dbReference type="CDD" id="cd00883">
    <property type="entry name" value="beta_CA_cladeA"/>
    <property type="match status" value="1"/>
</dbReference>